<reference evidence="3" key="1">
    <citation type="submission" date="2021-01" db="EMBL/GenBank/DDBJ databases">
        <authorList>
            <person name="Kaushik A."/>
        </authorList>
    </citation>
    <scope>NUCLEOTIDE SEQUENCE</scope>
    <source>
        <strain evidence="3">AG6-10EEA</strain>
    </source>
</reference>
<evidence type="ECO:0000256" key="1">
    <source>
        <dbReference type="SAM" id="MobiDB-lite"/>
    </source>
</evidence>
<evidence type="ECO:0000313" key="4">
    <source>
        <dbReference type="Proteomes" id="UP000663853"/>
    </source>
</evidence>
<sequence>MAKSMRSKSKRAFRRTKREEGVYAAAHAARLERLSAKLVAKVSADKDGDQDMEEKDEVEEESGGERLSISWYWSRGVAREELCVMRLVLDSATSGEDNLNILEELYELTAPGNPNERMEDGDIMEIDELCHLVAGLNLFHDEDGDVEMTELYPFPAQSEDKATDMDGLCHSLDQLSLVDNSDVEMAGPDAEHDIEMDDLYQHMSEPSQVQWVHEYVDGGNGDAEMEDLQRLPREDTEMNEFCELVHSSGLEPRYERMTRGFFQIAEAEVEGGEANSVGGETGLELVTPAQSSQLEFIDPSHAARVSSLALEYASSLAQPGYSLSNADTNARVTHSYPRGVSFTKCHGI</sequence>
<dbReference type="GO" id="GO:0030687">
    <property type="term" value="C:preribosome, large subunit precursor"/>
    <property type="evidence" value="ECO:0007669"/>
    <property type="project" value="TreeGrafter"/>
</dbReference>
<dbReference type="AlphaFoldDB" id="A0A8H3DC62"/>
<dbReference type="Pfam" id="PF10338">
    <property type="entry name" value="YBL028C_N"/>
    <property type="match status" value="1"/>
</dbReference>
<feature type="compositionally biased region" description="Acidic residues" evidence="1">
    <location>
        <begin position="50"/>
        <end position="61"/>
    </location>
</feature>
<protein>
    <recommendedName>
        <fullName evidence="2">DUF2423 domain-containing protein</fullName>
    </recommendedName>
</protein>
<organism evidence="3 4">
    <name type="scientific">Rhizoctonia solani</name>
    <dbReference type="NCBI Taxonomy" id="456999"/>
    <lineage>
        <taxon>Eukaryota</taxon>
        <taxon>Fungi</taxon>
        <taxon>Dikarya</taxon>
        <taxon>Basidiomycota</taxon>
        <taxon>Agaricomycotina</taxon>
        <taxon>Agaricomycetes</taxon>
        <taxon>Cantharellales</taxon>
        <taxon>Ceratobasidiaceae</taxon>
        <taxon>Rhizoctonia</taxon>
    </lineage>
</organism>
<comment type="caution">
    <text evidence="3">The sequence shown here is derived from an EMBL/GenBank/DDBJ whole genome shotgun (WGS) entry which is preliminary data.</text>
</comment>
<dbReference type="PANTHER" id="PTHR28219">
    <property type="entry name" value="UPF0642 PROTEIN YBL028C"/>
    <property type="match status" value="1"/>
</dbReference>
<dbReference type="InterPro" id="IPR019434">
    <property type="entry name" value="DUF2423"/>
</dbReference>
<dbReference type="EMBL" id="CAJMXA010003890">
    <property type="protein sequence ID" value="CAE6524045.1"/>
    <property type="molecule type" value="Genomic_DNA"/>
</dbReference>
<gene>
    <name evidence="3" type="ORF">RDB_LOCUS155197</name>
</gene>
<evidence type="ECO:0000313" key="3">
    <source>
        <dbReference type="EMBL" id="CAE6524045.1"/>
    </source>
</evidence>
<proteinExistence type="predicted"/>
<feature type="region of interest" description="Disordered" evidence="1">
    <location>
        <begin position="42"/>
        <end position="61"/>
    </location>
</feature>
<name>A0A8H3DC62_9AGAM</name>
<dbReference type="Proteomes" id="UP000663853">
    <property type="component" value="Unassembled WGS sequence"/>
</dbReference>
<feature type="domain" description="DUF2423" evidence="2">
    <location>
        <begin position="1"/>
        <end position="43"/>
    </location>
</feature>
<accession>A0A8H3DC62</accession>
<dbReference type="PANTHER" id="PTHR28219:SF1">
    <property type="entry name" value="UPF0642 PROTEIN YBL028C"/>
    <property type="match status" value="1"/>
</dbReference>
<evidence type="ECO:0000259" key="2">
    <source>
        <dbReference type="Pfam" id="PF10338"/>
    </source>
</evidence>